<dbReference type="NCBIfam" id="NF045718">
    <property type="entry name" value="two_CW_domain"/>
    <property type="match status" value="1"/>
</dbReference>
<reference evidence="1" key="1">
    <citation type="journal article" date="2015" name="Nature">
        <title>Complex archaea that bridge the gap between prokaryotes and eukaryotes.</title>
        <authorList>
            <person name="Spang A."/>
            <person name="Saw J.H."/>
            <person name="Jorgensen S.L."/>
            <person name="Zaremba-Niedzwiedzka K."/>
            <person name="Martijn J."/>
            <person name="Lind A.E."/>
            <person name="van Eijk R."/>
            <person name="Schleper C."/>
            <person name="Guy L."/>
            <person name="Ettema T.J."/>
        </authorList>
    </citation>
    <scope>NUCLEOTIDE SEQUENCE</scope>
</reference>
<dbReference type="AlphaFoldDB" id="A0A0F8WCA4"/>
<accession>A0A0F8WCA4</accession>
<evidence type="ECO:0000313" key="1">
    <source>
        <dbReference type="EMBL" id="KKK54442.1"/>
    </source>
</evidence>
<gene>
    <name evidence="1" type="ORF">LCGC14_3084700</name>
</gene>
<organism evidence="1">
    <name type="scientific">marine sediment metagenome</name>
    <dbReference type="NCBI Taxonomy" id="412755"/>
    <lineage>
        <taxon>unclassified sequences</taxon>
        <taxon>metagenomes</taxon>
        <taxon>ecological metagenomes</taxon>
    </lineage>
</organism>
<name>A0A0F8WCA4_9ZZZZ</name>
<sequence>MKKENCWEFFECGGSPTRSTLKDSGICPVKTFTDSDGFGGGKNGGRACVYITGTLCWSEIQGVYKEKKKMYSM</sequence>
<proteinExistence type="predicted"/>
<dbReference type="InterPro" id="IPR054687">
    <property type="entry name" value="Two-CW_dom"/>
</dbReference>
<comment type="caution">
    <text evidence="1">The sequence shown here is derived from an EMBL/GenBank/DDBJ whole genome shotgun (WGS) entry which is preliminary data.</text>
</comment>
<dbReference type="EMBL" id="LAZR01065990">
    <property type="protein sequence ID" value="KKK54442.1"/>
    <property type="molecule type" value="Genomic_DNA"/>
</dbReference>
<protein>
    <submittedName>
        <fullName evidence="1">Uncharacterized protein</fullName>
    </submittedName>
</protein>